<feature type="transmembrane region" description="Helical" evidence="7">
    <location>
        <begin position="420"/>
        <end position="439"/>
    </location>
</feature>
<comment type="subcellular location">
    <subcellularLocation>
        <location evidence="1">Membrane</location>
        <topology evidence="1">Multi-pass membrane protein</topology>
    </subcellularLocation>
</comment>
<feature type="transmembrane region" description="Helical" evidence="7">
    <location>
        <begin position="491"/>
        <end position="510"/>
    </location>
</feature>
<dbReference type="PANTHER" id="PTHR30618:SF6">
    <property type="entry name" value="NCS1 FAMILY NUCLEOBASE:CATION SYMPORTER-1"/>
    <property type="match status" value="1"/>
</dbReference>
<feature type="transmembrane region" description="Helical" evidence="7">
    <location>
        <begin position="301"/>
        <end position="326"/>
    </location>
</feature>
<feature type="region of interest" description="Disordered" evidence="6">
    <location>
        <begin position="1"/>
        <end position="27"/>
    </location>
</feature>
<feature type="transmembrane region" description="Helical" evidence="7">
    <location>
        <begin position="192"/>
        <end position="210"/>
    </location>
</feature>
<evidence type="ECO:0000256" key="7">
    <source>
        <dbReference type="SAM" id="Phobius"/>
    </source>
</evidence>
<organism evidence="8 9">
    <name type="scientific">Nesterenkonia aethiopica</name>
    <dbReference type="NCBI Taxonomy" id="269144"/>
    <lineage>
        <taxon>Bacteria</taxon>
        <taxon>Bacillati</taxon>
        <taxon>Actinomycetota</taxon>
        <taxon>Actinomycetes</taxon>
        <taxon>Micrococcales</taxon>
        <taxon>Micrococcaceae</taxon>
        <taxon>Nesterenkonia</taxon>
    </lineage>
</organism>
<comment type="similarity">
    <text evidence="2">Belongs to the purine-cytosine permease (2.A.39) family.</text>
</comment>
<sequence>MTTGRTEGAGGTAGGRGADQTAGPMREATMGDGVDCAEAFDVAAADPDLCNESLAPLSQSQRRWGAFEIFNVWSNDIQSLAGYTLAASLFIAAGINGWYVFAAILLAGFIIQGLVDLSGKPSVKYGFPYPVLARASMGVRGAQFPALVRAVVAIFWYGAQTYFASTAIALALNALLGSPGGATLLGMDGVSWASYVLASALQVALFIGGIERIGRFLNIAGPGVYLVMIALLVAIWIQVGADLPTAVAGIFSRDEVTGWAAVSAFVGVTGTMVAYFAAVVINYGDFARNVRSHRAMRMGNFLGLPVSLALFTFLSVFITAGAYVLYQEGQGTPMTNPTDIVAAVDNTPLTVLAAVTFLVATLGINVVANFIPPAYSLSNLAPRHINFTRAGWITAAAGFLIGALWVSVISEFGLPMFVDTLGALLAPLYGIIVADYYLVKRQRMDVQQLYSSDPEGLYWYQKGWNVRAIFAFSVASVLSIILVWTPQLDDYSGFAWILGAVVGGLLHLVAMRANRLASAS</sequence>
<evidence type="ECO:0000256" key="6">
    <source>
        <dbReference type="SAM" id="MobiDB-lite"/>
    </source>
</evidence>
<keyword evidence="4 7" id="KW-1133">Transmembrane helix</keyword>
<feature type="transmembrane region" description="Helical" evidence="7">
    <location>
        <begin position="346"/>
        <end position="371"/>
    </location>
</feature>
<feature type="transmembrane region" description="Helical" evidence="7">
    <location>
        <begin position="464"/>
        <end position="485"/>
    </location>
</feature>
<evidence type="ECO:0000256" key="4">
    <source>
        <dbReference type="ARBA" id="ARBA00022989"/>
    </source>
</evidence>
<feature type="transmembrane region" description="Helical" evidence="7">
    <location>
        <begin position="217"/>
        <end position="239"/>
    </location>
</feature>
<dbReference type="InterPro" id="IPR001248">
    <property type="entry name" value="Pur-cyt_permease"/>
</dbReference>
<proteinExistence type="inferred from homology"/>
<comment type="caution">
    <text evidence="8">The sequence shown here is derived from an EMBL/GenBank/DDBJ whole genome shotgun (WGS) entry which is preliminary data.</text>
</comment>
<dbReference type="PANTHER" id="PTHR30618">
    <property type="entry name" value="NCS1 FAMILY PURINE/PYRIMIDINE TRANSPORTER"/>
    <property type="match status" value="1"/>
</dbReference>
<gene>
    <name evidence="8" type="ORF">GCM10010529_21210</name>
</gene>
<dbReference type="Proteomes" id="UP001500236">
    <property type="component" value="Unassembled WGS sequence"/>
</dbReference>
<dbReference type="Gene3D" id="1.10.4160.10">
    <property type="entry name" value="Hydantoin permease"/>
    <property type="match status" value="1"/>
</dbReference>
<keyword evidence="3 7" id="KW-0812">Transmembrane</keyword>
<dbReference type="RefSeq" id="WP_344681169.1">
    <property type="nucleotide sequence ID" value="NZ_BAAAVT010000013.1"/>
</dbReference>
<feature type="transmembrane region" description="Helical" evidence="7">
    <location>
        <begin position="146"/>
        <end position="172"/>
    </location>
</feature>
<dbReference type="Pfam" id="PF02133">
    <property type="entry name" value="Transp_cyt_pur"/>
    <property type="match status" value="1"/>
</dbReference>
<keyword evidence="5 7" id="KW-0472">Membrane</keyword>
<dbReference type="CDD" id="cd11555">
    <property type="entry name" value="SLC-NCS1sbd_u1"/>
    <property type="match status" value="1"/>
</dbReference>
<feature type="compositionally biased region" description="Gly residues" evidence="6">
    <location>
        <begin position="7"/>
        <end position="17"/>
    </location>
</feature>
<dbReference type="InterPro" id="IPR045225">
    <property type="entry name" value="Uracil/uridine/allantoin_perm"/>
</dbReference>
<evidence type="ECO:0000313" key="8">
    <source>
        <dbReference type="EMBL" id="GAA3068341.1"/>
    </source>
</evidence>
<reference evidence="9" key="1">
    <citation type="journal article" date="2019" name="Int. J. Syst. Evol. Microbiol.">
        <title>The Global Catalogue of Microorganisms (GCM) 10K type strain sequencing project: providing services to taxonomists for standard genome sequencing and annotation.</title>
        <authorList>
            <consortium name="The Broad Institute Genomics Platform"/>
            <consortium name="The Broad Institute Genome Sequencing Center for Infectious Disease"/>
            <person name="Wu L."/>
            <person name="Ma J."/>
        </authorList>
    </citation>
    <scope>NUCLEOTIDE SEQUENCE [LARGE SCALE GENOMIC DNA]</scope>
    <source>
        <strain evidence="9">JCM 14309</strain>
    </source>
</reference>
<evidence type="ECO:0000256" key="2">
    <source>
        <dbReference type="ARBA" id="ARBA00008974"/>
    </source>
</evidence>
<keyword evidence="9" id="KW-1185">Reference proteome</keyword>
<evidence type="ECO:0000256" key="3">
    <source>
        <dbReference type="ARBA" id="ARBA00022692"/>
    </source>
</evidence>
<evidence type="ECO:0000313" key="9">
    <source>
        <dbReference type="Proteomes" id="UP001500236"/>
    </source>
</evidence>
<feature type="transmembrane region" description="Helical" evidence="7">
    <location>
        <begin position="80"/>
        <end position="111"/>
    </location>
</feature>
<feature type="transmembrane region" description="Helical" evidence="7">
    <location>
        <begin position="392"/>
        <end position="414"/>
    </location>
</feature>
<name>A0ABP6M1B5_9MICC</name>
<protein>
    <submittedName>
        <fullName evidence="8">NCS1 family nucleobase:cation symporter-1</fullName>
    </submittedName>
</protein>
<evidence type="ECO:0000256" key="1">
    <source>
        <dbReference type="ARBA" id="ARBA00004141"/>
    </source>
</evidence>
<dbReference type="EMBL" id="BAAAVT010000013">
    <property type="protein sequence ID" value="GAA3068341.1"/>
    <property type="molecule type" value="Genomic_DNA"/>
</dbReference>
<accession>A0ABP6M1B5</accession>
<feature type="transmembrane region" description="Helical" evidence="7">
    <location>
        <begin position="259"/>
        <end position="281"/>
    </location>
</feature>
<evidence type="ECO:0000256" key="5">
    <source>
        <dbReference type="ARBA" id="ARBA00023136"/>
    </source>
</evidence>